<feature type="chain" id="PRO_5043002482" description="Extracellular serine-rich protein" evidence="2">
    <location>
        <begin position="22"/>
        <end position="275"/>
    </location>
</feature>
<keyword evidence="2" id="KW-0732">Signal</keyword>
<protein>
    <recommendedName>
        <fullName evidence="5">Extracellular serine-rich protein</fullName>
    </recommendedName>
</protein>
<evidence type="ECO:0000313" key="3">
    <source>
        <dbReference type="EMBL" id="KAK3951901.1"/>
    </source>
</evidence>
<feature type="compositionally biased region" description="Gly residues" evidence="1">
    <location>
        <begin position="167"/>
        <end position="205"/>
    </location>
</feature>
<evidence type="ECO:0008006" key="5">
    <source>
        <dbReference type="Google" id="ProtNLM"/>
    </source>
</evidence>
<dbReference type="InterPro" id="IPR008972">
    <property type="entry name" value="Cupredoxin"/>
</dbReference>
<dbReference type="Gene3D" id="2.60.40.420">
    <property type="entry name" value="Cupredoxins - blue copper proteins"/>
    <property type="match status" value="1"/>
</dbReference>
<accession>A0AAN6NU47</accession>
<dbReference type="Proteomes" id="UP001303222">
    <property type="component" value="Unassembled WGS sequence"/>
</dbReference>
<reference evidence="3" key="1">
    <citation type="journal article" date="2023" name="Mol. Phylogenet. Evol.">
        <title>Genome-scale phylogeny and comparative genomics of the fungal order Sordariales.</title>
        <authorList>
            <person name="Hensen N."/>
            <person name="Bonometti L."/>
            <person name="Westerberg I."/>
            <person name="Brannstrom I.O."/>
            <person name="Guillou S."/>
            <person name="Cros-Aarteil S."/>
            <person name="Calhoun S."/>
            <person name="Haridas S."/>
            <person name="Kuo A."/>
            <person name="Mondo S."/>
            <person name="Pangilinan J."/>
            <person name="Riley R."/>
            <person name="LaButti K."/>
            <person name="Andreopoulos B."/>
            <person name="Lipzen A."/>
            <person name="Chen C."/>
            <person name="Yan M."/>
            <person name="Daum C."/>
            <person name="Ng V."/>
            <person name="Clum A."/>
            <person name="Steindorff A."/>
            <person name="Ohm R.A."/>
            <person name="Martin F."/>
            <person name="Silar P."/>
            <person name="Natvig D.O."/>
            <person name="Lalanne C."/>
            <person name="Gautier V."/>
            <person name="Ament-Velasquez S.L."/>
            <person name="Kruys A."/>
            <person name="Hutchinson M.I."/>
            <person name="Powell A.J."/>
            <person name="Barry K."/>
            <person name="Miller A.N."/>
            <person name="Grigoriev I.V."/>
            <person name="Debuchy R."/>
            <person name="Gladieux P."/>
            <person name="Hiltunen Thoren M."/>
            <person name="Johannesson H."/>
        </authorList>
    </citation>
    <scope>NUCLEOTIDE SEQUENCE</scope>
    <source>
        <strain evidence="3">CBS 626.80</strain>
    </source>
</reference>
<dbReference type="PANTHER" id="PTHR34883:SF17">
    <property type="entry name" value="CUPREDOXIN"/>
    <property type="match status" value="1"/>
</dbReference>
<evidence type="ECO:0000313" key="4">
    <source>
        <dbReference type="Proteomes" id="UP001303222"/>
    </source>
</evidence>
<dbReference type="AlphaFoldDB" id="A0AAN6NU47"/>
<proteinExistence type="predicted"/>
<feature type="region of interest" description="Disordered" evidence="1">
    <location>
        <begin position="167"/>
        <end position="251"/>
    </location>
</feature>
<keyword evidence="4" id="KW-1185">Reference proteome</keyword>
<comment type="caution">
    <text evidence="3">The sequence shown here is derived from an EMBL/GenBank/DDBJ whole genome shotgun (WGS) entry which is preliminary data.</text>
</comment>
<dbReference type="EMBL" id="MU859136">
    <property type="protein sequence ID" value="KAK3951901.1"/>
    <property type="molecule type" value="Genomic_DNA"/>
</dbReference>
<evidence type="ECO:0000256" key="2">
    <source>
        <dbReference type="SAM" id="SignalP"/>
    </source>
</evidence>
<dbReference type="CDD" id="cd00920">
    <property type="entry name" value="Cupredoxin"/>
    <property type="match status" value="1"/>
</dbReference>
<organism evidence="3 4">
    <name type="scientific">Pseudoneurospora amorphoporcata</name>
    <dbReference type="NCBI Taxonomy" id="241081"/>
    <lineage>
        <taxon>Eukaryota</taxon>
        <taxon>Fungi</taxon>
        <taxon>Dikarya</taxon>
        <taxon>Ascomycota</taxon>
        <taxon>Pezizomycotina</taxon>
        <taxon>Sordariomycetes</taxon>
        <taxon>Sordariomycetidae</taxon>
        <taxon>Sordariales</taxon>
        <taxon>Sordariaceae</taxon>
        <taxon>Pseudoneurospora</taxon>
    </lineage>
</organism>
<dbReference type="InterPro" id="IPR052953">
    <property type="entry name" value="Ser-rich/MCO-related"/>
</dbReference>
<dbReference type="SUPFAM" id="SSF49503">
    <property type="entry name" value="Cupredoxins"/>
    <property type="match status" value="1"/>
</dbReference>
<dbReference type="PANTHER" id="PTHR34883">
    <property type="entry name" value="SERINE-RICH PROTEIN, PUTATIVE-RELATED-RELATED"/>
    <property type="match status" value="1"/>
</dbReference>
<evidence type="ECO:0000256" key="1">
    <source>
        <dbReference type="SAM" id="MobiDB-lite"/>
    </source>
</evidence>
<feature type="signal peptide" evidence="2">
    <location>
        <begin position="1"/>
        <end position="21"/>
    </location>
</feature>
<reference evidence="3" key="2">
    <citation type="submission" date="2023-06" db="EMBL/GenBank/DDBJ databases">
        <authorList>
            <consortium name="Lawrence Berkeley National Laboratory"/>
            <person name="Mondo S.J."/>
            <person name="Hensen N."/>
            <person name="Bonometti L."/>
            <person name="Westerberg I."/>
            <person name="Brannstrom I.O."/>
            <person name="Guillou S."/>
            <person name="Cros-Aarteil S."/>
            <person name="Calhoun S."/>
            <person name="Haridas S."/>
            <person name="Kuo A."/>
            <person name="Pangilinan J."/>
            <person name="Riley R."/>
            <person name="Labutti K."/>
            <person name="Andreopoulos B."/>
            <person name="Lipzen A."/>
            <person name="Chen C."/>
            <person name="Yanf M."/>
            <person name="Daum C."/>
            <person name="Ng V."/>
            <person name="Clum A."/>
            <person name="Steindorff A."/>
            <person name="Ohm R."/>
            <person name="Martin F."/>
            <person name="Silar P."/>
            <person name="Natvig D."/>
            <person name="Lalanne C."/>
            <person name="Gautier V."/>
            <person name="Ament-Velasquez S.L."/>
            <person name="Kruys A."/>
            <person name="Hutchinson M.I."/>
            <person name="Powell A.J."/>
            <person name="Barry K."/>
            <person name="Miller A.N."/>
            <person name="Grigoriev I.V."/>
            <person name="Debuchy R."/>
            <person name="Gladieux P."/>
            <person name="Thoren M.H."/>
            <person name="Johannesson H."/>
        </authorList>
    </citation>
    <scope>NUCLEOTIDE SEQUENCE</scope>
    <source>
        <strain evidence="3">CBS 626.80</strain>
    </source>
</reference>
<name>A0AAN6NU47_9PEZI</name>
<feature type="compositionally biased region" description="Low complexity" evidence="1">
    <location>
        <begin position="206"/>
        <end position="242"/>
    </location>
</feature>
<sequence length="275" mass="26826">MHLTTNLLLASLATLLSSTTTHPIMVSAQKTHLVTVGYNGTLVFSPTKIAAQPGEAIQFQFVAGNHTVTQSTFDAPCQPISQNSNITGIHSGFMAAAADKDNVPVYTVVVKNKNPMWLYCAQAKHCQGGMVMVVNEDTSANATKSLENYKAGAAKATANIAPGGGGADAGNGTGGGSGSGSGSDSGSGSGSDSGSGSGSGTGSDSGSGSTNGSTDGTTTTTDPTTGTTTPSNSTIPSGSSTSQPQTAGAGMLSAATGATSMFALVAGGVAAFLSL</sequence>
<gene>
    <name evidence="3" type="ORF">QBC32DRAFT_153736</name>
</gene>